<dbReference type="Proteomes" id="UP000004470">
    <property type="component" value="Unassembled WGS sequence"/>
</dbReference>
<evidence type="ECO:0000313" key="2">
    <source>
        <dbReference type="Proteomes" id="UP000004470"/>
    </source>
</evidence>
<dbReference type="HOGENOM" id="CLU_2900163_0_0_9"/>
<evidence type="ECO:0000313" key="1">
    <source>
        <dbReference type="EMBL" id="EFL96158.1"/>
    </source>
</evidence>
<dbReference type="EMBL" id="AEEG01000002">
    <property type="protein sequence ID" value="EFL96158.1"/>
    <property type="molecule type" value="Genomic_DNA"/>
</dbReference>
<protein>
    <submittedName>
        <fullName evidence="1">Uncharacterized protein</fullName>
    </submittedName>
</protein>
<sequence length="62" mass="7148">MNLNCVGWNDIGSLKAYQVLIKLVKNGIEYFNQQQEMASFLMNTGMRPFNKLPNFILFCLST</sequence>
<keyword evidence="2" id="KW-1185">Reference proteome</keyword>
<accession>E0NEZ7</accession>
<gene>
    <name evidence="1" type="ORF">HMPREF0623_0209</name>
</gene>
<reference evidence="1" key="1">
    <citation type="submission" date="2010-07" db="EMBL/GenBank/DDBJ databases">
        <authorList>
            <person name="Muzny D."/>
            <person name="Qin X."/>
            <person name="Deng J."/>
            <person name="Jiang H."/>
            <person name="Liu Y."/>
            <person name="Qu J."/>
            <person name="Song X.-Z."/>
            <person name="Zhang L."/>
            <person name="Thornton R."/>
            <person name="Coyle M."/>
            <person name="Francisco L."/>
            <person name="Jackson L."/>
            <person name="Javaid M."/>
            <person name="Korchina V."/>
            <person name="Kovar C."/>
            <person name="Mata R."/>
            <person name="Mathew T."/>
            <person name="Ngo R."/>
            <person name="Nguyen L."/>
            <person name="Nguyen N."/>
            <person name="Okwuonu G."/>
            <person name="Ongeri F."/>
            <person name="Pham C."/>
            <person name="Simmons D."/>
            <person name="Wilczek-Boney K."/>
            <person name="Hale W."/>
            <person name="Jakkamsetti A."/>
            <person name="Pham P."/>
            <person name="Ruth R."/>
            <person name="San Lucas F."/>
            <person name="Warren J."/>
            <person name="Zhang J."/>
            <person name="Zhao Z."/>
            <person name="Zhou C."/>
            <person name="Zhu D."/>
            <person name="Lee S."/>
            <person name="Bess C."/>
            <person name="Blankenburg K."/>
            <person name="Forbes L."/>
            <person name="Fu Q."/>
            <person name="Gubbala S."/>
            <person name="Hirani K."/>
            <person name="Jayaseelan J.C."/>
            <person name="Lara F."/>
            <person name="Munidasa M."/>
            <person name="Palculict T."/>
            <person name="Patil S."/>
            <person name="Pu L.-L."/>
            <person name="Saada N."/>
            <person name="Tang L."/>
            <person name="Weissenberger G."/>
            <person name="Zhu Y."/>
            <person name="Hemphill L."/>
            <person name="Shang Y."/>
            <person name="Youmans B."/>
            <person name="Ayvaz T."/>
            <person name="Ross M."/>
            <person name="Santibanez J."/>
            <person name="Aqrawi P."/>
            <person name="Gross S."/>
            <person name="Joshi V."/>
            <person name="Fowler G."/>
            <person name="Nazareth L."/>
            <person name="Reid J."/>
            <person name="Worley K."/>
            <person name="Petrosino J."/>
            <person name="Highlander S."/>
            <person name="Gibbs R."/>
        </authorList>
    </citation>
    <scope>NUCLEOTIDE SEQUENCE [LARGE SCALE GENOMIC DNA]</scope>
    <source>
        <strain evidence="1">DSM 20284</strain>
    </source>
</reference>
<comment type="caution">
    <text evidence="1">The sequence shown here is derived from an EMBL/GenBank/DDBJ whole genome shotgun (WGS) entry which is preliminary data.</text>
</comment>
<name>E0NEZ7_PEDAC</name>
<proteinExistence type="predicted"/>
<dbReference type="AlphaFoldDB" id="E0NEZ7"/>
<organism evidence="1 2">
    <name type="scientific">Pediococcus acidilactici DSM 20284</name>
    <dbReference type="NCBI Taxonomy" id="862514"/>
    <lineage>
        <taxon>Bacteria</taxon>
        <taxon>Bacillati</taxon>
        <taxon>Bacillota</taxon>
        <taxon>Bacilli</taxon>
        <taxon>Lactobacillales</taxon>
        <taxon>Lactobacillaceae</taxon>
        <taxon>Pediococcus</taxon>
        <taxon>Pediococcus acidilactici group</taxon>
    </lineage>
</organism>